<evidence type="ECO:0000313" key="2">
    <source>
        <dbReference type="Proteomes" id="UP000030518"/>
    </source>
</evidence>
<name>A0A0A2WMG9_9GAMM</name>
<dbReference type="Pfam" id="PF13554">
    <property type="entry name" value="Phage_tail_terminator_5"/>
    <property type="match status" value="1"/>
</dbReference>
<dbReference type="Proteomes" id="UP000030518">
    <property type="component" value="Unassembled WGS sequence"/>
</dbReference>
<keyword evidence="2" id="KW-1185">Reference proteome</keyword>
<dbReference type="EMBL" id="JRKJ01000005">
    <property type="protein sequence ID" value="KGQ19932.1"/>
    <property type="molecule type" value="Genomic_DNA"/>
</dbReference>
<protein>
    <submittedName>
        <fullName evidence="1">Phage protein</fullName>
    </submittedName>
</protein>
<sequence>MSAKRIRAIYEGRLKTWADARSPALSVAFENVPFNPANGSTYLRAFLLPAATTSPDLAGALTTYRGVFQVSVCAPINKGAGAALGIADELAALFVVNARLTASGFTVQQITPCSVAPALQDDTHYIVPVSFEYRADT</sequence>
<dbReference type="RefSeq" id="WP_036166875.1">
    <property type="nucleotide sequence ID" value="NZ_JRKJ01000005.1"/>
</dbReference>
<dbReference type="PATRIC" id="fig|1300345.3.peg.1008"/>
<dbReference type="OrthoDB" id="6049303at2"/>
<comment type="caution">
    <text evidence="1">The sequence shown here is derived from an EMBL/GenBank/DDBJ whole genome shotgun (WGS) entry which is preliminary data.</text>
</comment>
<evidence type="ECO:0000313" key="1">
    <source>
        <dbReference type="EMBL" id="KGQ19932.1"/>
    </source>
</evidence>
<organism evidence="1 2">
    <name type="scientific">Lysobacter dokdonensis DS-58</name>
    <dbReference type="NCBI Taxonomy" id="1300345"/>
    <lineage>
        <taxon>Bacteria</taxon>
        <taxon>Pseudomonadati</taxon>
        <taxon>Pseudomonadota</taxon>
        <taxon>Gammaproteobacteria</taxon>
        <taxon>Lysobacterales</taxon>
        <taxon>Lysobacteraceae</taxon>
        <taxon>Noviluteimonas</taxon>
    </lineage>
</organism>
<dbReference type="AlphaFoldDB" id="A0A0A2WMG9"/>
<dbReference type="Gene3D" id="3.30.2000.20">
    <property type="match status" value="1"/>
</dbReference>
<accession>A0A0A2WMG9</accession>
<dbReference type="STRING" id="1300345.LF41_2439"/>
<reference evidence="1 2" key="1">
    <citation type="submission" date="2014-09" db="EMBL/GenBank/DDBJ databases">
        <title>Genome sequences of Lysobacter dokdonensis DS-58.</title>
        <authorList>
            <person name="Kim J.F."/>
            <person name="Kwak M.-J."/>
        </authorList>
    </citation>
    <scope>NUCLEOTIDE SEQUENCE [LARGE SCALE GENOMIC DNA]</scope>
    <source>
        <strain evidence="1 2">DS-58</strain>
    </source>
</reference>
<dbReference type="InterPro" id="IPR025395">
    <property type="entry name" value="Phage_tail_terminator-like"/>
</dbReference>
<dbReference type="eggNOG" id="ENOG5032ZC4">
    <property type="taxonomic scope" value="Bacteria"/>
</dbReference>
<proteinExistence type="predicted"/>
<gene>
    <name evidence="1" type="ORF">LF41_2439</name>
</gene>